<protein>
    <submittedName>
        <fullName evidence="2">Ornithine decarboxylase</fullName>
    </submittedName>
</protein>
<dbReference type="InterPro" id="IPR027464">
    <property type="entry name" value="Ornithine_deCO2ase_N"/>
</dbReference>
<dbReference type="EMBL" id="RSQT01000220">
    <property type="protein sequence ID" value="MIQ23990.1"/>
    <property type="molecule type" value="Genomic_DNA"/>
</dbReference>
<comment type="caution">
    <text evidence="2">The sequence shown here is derived from an EMBL/GenBank/DDBJ whole genome shotgun (WGS) entry which is preliminary data.</text>
</comment>
<feature type="non-terminal residue" evidence="2">
    <location>
        <position position="46"/>
    </location>
</feature>
<dbReference type="InterPro" id="IPR011006">
    <property type="entry name" value="CheY-like_superfamily"/>
</dbReference>
<evidence type="ECO:0000313" key="2">
    <source>
        <dbReference type="EMBL" id="MIQ23990.1"/>
    </source>
</evidence>
<dbReference type="Proteomes" id="UP000885271">
    <property type="component" value="Unassembled WGS sequence"/>
</dbReference>
<name>A0A657ETL0_SALEN</name>
<gene>
    <name evidence="2" type="ORF">ZQ07_26215</name>
</gene>
<dbReference type="SUPFAM" id="SSF52172">
    <property type="entry name" value="CheY-like"/>
    <property type="match status" value="1"/>
</dbReference>
<dbReference type="Gene3D" id="3.40.50.220">
    <property type="match status" value="1"/>
</dbReference>
<accession>A0A657ETL0</accession>
<feature type="domain" description="Orn/Lys/Arg decarboxylase N-terminal" evidence="1">
    <location>
        <begin position="4"/>
        <end position="45"/>
    </location>
</feature>
<evidence type="ECO:0000259" key="1">
    <source>
        <dbReference type="Pfam" id="PF03709"/>
    </source>
</evidence>
<dbReference type="Pfam" id="PF03709">
    <property type="entry name" value="OKR_DC_1_N"/>
    <property type="match status" value="1"/>
</dbReference>
<proteinExistence type="predicted"/>
<organism evidence="2">
    <name type="scientific">Salmonella enteritidis</name>
    <dbReference type="NCBI Taxonomy" id="149539"/>
    <lineage>
        <taxon>Bacteria</taxon>
        <taxon>Pseudomonadati</taxon>
        <taxon>Pseudomonadota</taxon>
        <taxon>Gammaproteobacteria</taxon>
        <taxon>Enterobacterales</taxon>
        <taxon>Enterobacteriaceae</taxon>
        <taxon>Salmonella</taxon>
    </lineage>
</organism>
<reference evidence="2" key="1">
    <citation type="submission" date="2018-08" db="EMBL/GenBank/DDBJ databases">
        <authorList>
            <person name="Ashton P.M."/>
            <person name="Dallman T."/>
            <person name="Nair S."/>
            <person name="De Pinna E."/>
            <person name="Peters T."/>
            <person name="Grant K."/>
        </authorList>
    </citation>
    <scope>NUCLEOTIDE SEQUENCE [LARGE SCALE GENOMIC DNA]</scope>
    <source>
        <strain evidence="2">38306</strain>
    </source>
</reference>
<dbReference type="InterPro" id="IPR005308">
    <property type="entry name" value="OKR_de-COase_N"/>
</dbReference>
<sequence length="46" mass="4807">MKSMNIAASSELVSRLSTHRRVVALGDTDFTDVAAVVITAADSRSG</sequence>
<dbReference type="AlphaFoldDB" id="A0A657ETL0"/>